<dbReference type="AlphaFoldDB" id="A0A2W5IBC8"/>
<accession>A0A2W5IBC8</accession>
<feature type="signal peptide" evidence="1">
    <location>
        <begin position="1"/>
        <end position="29"/>
    </location>
</feature>
<dbReference type="SUPFAM" id="SSF53474">
    <property type="entry name" value="alpha/beta-Hydrolases"/>
    <property type="match status" value="1"/>
</dbReference>
<dbReference type="PANTHER" id="PTHR34853:SF1">
    <property type="entry name" value="LIPASE 5"/>
    <property type="match status" value="1"/>
</dbReference>
<protein>
    <recommendedName>
        <fullName evidence="4">Inactive lipase</fullName>
    </recommendedName>
</protein>
<evidence type="ECO:0000313" key="2">
    <source>
        <dbReference type="EMBL" id="PZP89020.1"/>
    </source>
</evidence>
<dbReference type="EMBL" id="QFOZ01000004">
    <property type="protein sequence ID" value="PZP89020.1"/>
    <property type="molecule type" value="Genomic_DNA"/>
</dbReference>
<reference evidence="2 3" key="1">
    <citation type="submission" date="2017-08" db="EMBL/GenBank/DDBJ databases">
        <title>Infants hospitalized years apart are colonized by the same room-sourced microbial strains.</title>
        <authorList>
            <person name="Brooks B."/>
            <person name="Olm M.R."/>
            <person name="Firek B.A."/>
            <person name="Baker R."/>
            <person name="Thomas B.C."/>
            <person name="Morowitz M.J."/>
            <person name="Banfield J.F."/>
        </authorList>
    </citation>
    <scope>NUCLEOTIDE SEQUENCE [LARGE SCALE GENOMIC DNA]</scope>
    <source>
        <strain evidence="2">S2_006_000_R1_57</strain>
    </source>
</reference>
<dbReference type="GO" id="GO:0004806">
    <property type="term" value="F:triacylglycerol lipase activity"/>
    <property type="evidence" value="ECO:0007669"/>
    <property type="project" value="InterPro"/>
</dbReference>
<dbReference type="PIRSF" id="PIRSF029171">
    <property type="entry name" value="Esterase_LipA"/>
    <property type="match status" value="1"/>
</dbReference>
<dbReference type="RefSeq" id="WP_303678715.1">
    <property type="nucleotide sequence ID" value="NZ_CAKZIO010000008.1"/>
</dbReference>
<dbReference type="InterPro" id="IPR005152">
    <property type="entry name" value="Lipase_secreted"/>
</dbReference>
<dbReference type="GO" id="GO:0016042">
    <property type="term" value="P:lipid catabolic process"/>
    <property type="evidence" value="ECO:0007669"/>
    <property type="project" value="InterPro"/>
</dbReference>
<evidence type="ECO:0000313" key="3">
    <source>
        <dbReference type="Proteomes" id="UP000248606"/>
    </source>
</evidence>
<organism evidence="2 3">
    <name type="scientific">Lawsonella clevelandensis</name>
    <dbReference type="NCBI Taxonomy" id="1528099"/>
    <lineage>
        <taxon>Bacteria</taxon>
        <taxon>Bacillati</taxon>
        <taxon>Actinomycetota</taxon>
        <taxon>Actinomycetes</taxon>
        <taxon>Mycobacteriales</taxon>
        <taxon>Lawsonellaceae</taxon>
        <taxon>Lawsonella</taxon>
    </lineage>
</organism>
<gene>
    <name evidence="2" type="ORF">DI579_03700</name>
</gene>
<sequence length="415" mass="45791">MKRLTTRLLAAAGVLALTVGLITPGTAEAAATMPTPILDPFFNVPTSQYKNKEHGQLLRSRKLPAFLVPGGSATQMVFATRNTFNKPTYGTAVLVKPANFPKNGNVIVYNDFINSLGIGCQPSFSYSNLNPEWNTRSFISMWYAAIAAHYGYAFLIPDHEGMKAAYTANIHSGHVILDAVRAMKTTPALGMQHSWTGMLGYSGGGMASLWALNLRQQYAPNVHFSAVAVGGVPTDLQYYGLAFGNRPNDGFGLAFASLVGLEREYPRSMRVTPRLSEHGKDKLRRLKDACSPRLLESLKGESIDTVFNGVSLRPDKEKDAFRVLRANSLYYDRRHPSRGTKLYVFGSYTDASAPIRPLRATLRRYCAAGVHIQYKEVNNPNHVSTAYYDLPVAAQWLWKMGHGTPIRDDCNHIPS</sequence>
<proteinExistence type="predicted"/>
<dbReference type="PANTHER" id="PTHR34853">
    <property type="match status" value="1"/>
</dbReference>
<dbReference type="Gene3D" id="3.40.50.1820">
    <property type="entry name" value="alpha/beta hydrolase"/>
    <property type="match status" value="1"/>
</dbReference>
<dbReference type="InterPro" id="IPR029058">
    <property type="entry name" value="AB_hydrolase_fold"/>
</dbReference>
<comment type="caution">
    <text evidence="2">The sequence shown here is derived from an EMBL/GenBank/DDBJ whole genome shotgun (WGS) entry which is preliminary data.</text>
</comment>
<dbReference type="Pfam" id="PF03583">
    <property type="entry name" value="LIP"/>
    <property type="match status" value="1"/>
</dbReference>
<evidence type="ECO:0008006" key="4">
    <source>
        <dbReference type="Google" id="ProtNLM"/>
    </source>
</evidence>
<feature type="chain" id="PRO_5016082004" description="Inactive lipase" evidence="1">
    <location>
        <begin position="30"/>
        <end position="415"/>
    </location>
</feature>
<dbReference type="Gene3D" id="1.10.260.130">
    <property type="match status" value="1"/>
</dbReference>
<name>A0A2W5IBC8_9ACTN</name>
<evidence type="ECO:0000256" key="1">
    <source>
        <dbReference type="SAM" id="SignalP"/>
    </source>
</evidence>
<keyword evidence="1" id="KW-0732">Signal</keyword>
<dbReference type="Proteomes" id="UP000248606">
    <property type="component" value="Unassembled WGS sequence"/>
</dbReference>